<dbReference type="Gene3D" id="1.10.287.1050">
    <property type="entry name" value="H-NS histone-like proteins"/>
    <property type="match status" value="1"/>
</dbReference>
<feature type="DNA-binding region" evidence="6">
    <location>
        <begin position="113"/>
        <end position="118"/>
    </location>
</feature>
<dbReference type="InterPro" id="IPR037150">
    <property type="entry name" value="H-NS_C_dom_sf"/>
</dbReference>
<dbReference type="InterPro" id="IPR027444">
    <property type="entry name" value="H-NS_C_dom"/>
</dbReference>
<dbReference type="Proteomes" id="UP000295763">
    <property type="component" value="Unassembled WGS sequence"/>
</dbReference>
<dbReference type="GO" id="GO:0046983">
    <property type="term" value="F:protein dimerization activity"/>
    <property type="evidence" value="ECO:0007669"/>
    <property type="project" value="InterPro"/>
</dbReference>
<keyword evidence="3" id="KW-0963">Cytoplasm</keyword>
<dbReference type="Pfam" id="PF00816">
    <property type="entry name" value="Histone_HNS"/>
    <property type="match status" value="1"/>
</dbReference>
<dbReference type="GO" id="GO:0030527">
    <property type="term" value="F:structural constituent of chromatin"/>
    <property type="evidence" value="ECO:0007669"/>
    <property type="project" value="InterPro"/>
</dbReference>
<feature type="coiled-coil region" evidence="7">
    <location>
        <begin position="23"/>
        <end position="64"/>
    </location>
</feature>
<dbReference type="InterPro" id="IPR001801">
    <property type="entry name" value="Histone_HNS"/>
</dbReference>
<dbReference type="GO" id="GO:0005829">
    <property type="term" value="C:cytosol"/>
    <property type="evidence" value="ECO:0007669"/>
    <property type="project" value="TreeGrafter"/>
</dbReference>
<evidence type="ECO:0000259" key="8">
    <source>
        <dbReference type="SMART" id="SM00528"/>
    </source>
</evidence>
<dbReference type="GO" id="GO:0003681">
    <property type="term" value="F:bent DNA binding"/>
    <property type="evidence" value="ECO:0007669"/>
    <property type="project" value="TreeGrafter"/>
</dbReference>
<dbReference type="GO" id="GO:0000976">
    <property type="term" value="F:transcription cis-regulatory region binding"/>
    <property type="evidence" value="ECO:0007669"/>
    <property type="project" value="TreeGrafter"/>
</dbReference>
<keyword evidence="7" id="KW-0175">Coiled coil</keyword>
<dbReference type="SUPFAM" id="SSF81273">
    <property type="entry name" value="H-NS histone-like proteins"/>
    <property type="match status" value="2"/>
</dbReference>
<dbReference type="SMART" id="SM00528">
    <property type="entry name" value="HNS"/>
    <property type="match status" value="1"/>
</dbReference>
<gene>
    <name evidence="9" type="ORF">EDC44_101220</name>
</gene>
<proteinExistence type="inferred from homology"/>
<evidence type="ECO:0000313" key="9">
    <source>
        <dbReference type="EMBL" id="TCP97832.1"/>
    </source>
</evidence>
<dbReference type="GO" id="GO:0032993">
    <property type="term" value="C:protein-DNA complex"/>
    <property type="evidence" value="ECO:0007669"/>
    <property type="project" value="TreeGrafter"/>
</dbReference>
<evidence type="ECO:0000256" key="3">
    <source>
        <dbReference type="ARBA" id="ARBA00022490"/>
    </source>
</evidence>
<comment type="caution">
    <text evidence="9">The sequence shown here is derived from an EMBL/GenBank/DDBJ whole genome shotgun (WGS) entry which is preliminary data.</text>
</comment>
<sequence>MSDVLKTLSNIRNLRVLARETTLEQLEIALEKFTSVVEEKRQQIQQERQAVKERQERLLKYKELLKQDGVTAEEFYAFLSDVAPKKARKKMAARPAKYQFVTASGETKTWTGQGRTPREIQVALNEGKKLSDFAIK</sequence>
<dbReference type="Pfam" id="PF22470">
    <property type="entry name" value="Histone_HNS_N"/>
    <property type="match status" value="1"/>
</dbReference>
<name>A0A4R2TS06_9PAST</name>
<evidence type="ECO:0000256" key="1">
    <source>
        <dbReference type="ARBA" id="ARBA00004453"/>
    </source>
</evidence>
<dbReference type="Gene3D" id="4.10.430.10">
    <property type="entry name" value="Histone-like protein H-NS, C-terminal domain"/>
    <property type="match status" value="1"/>
</dbReference>
<dbReference type="GO" id="GO:0001217">
    <property type="term" value="F:DNA-binding transcription repressor activity"/>
    <property type="evidence" value="ECO:0007669"/>
    <property type="project" value="TreeGrafter"/>
</dbReference>
<dbReference type="RefSeq" id="WP_131974490.1">
    <property type="nucleotide sequence ID" value="NZ_SLYB01000001.1"/>
</dbReference>
<accession>A0A4R2TS06</accession>
<evidence type="ECO:0000256" key="6">
    <source>
        <dbReference type="PIRSR" id="PIRSR002096-1"/>
    </source>
</evidence>
<dbReference type="EMBL" id="SLYB01000001">
    <property type="protein sequence ID" value="TCP97832.1"/>
    <property type="molecule type" value="Genomic_DNA"/>
</dbReference>
<dbReference type="PANTHER" id="PTHR38097:SF2">
    <property type="entry name" value="DNA-BINDING PROTEIN STPA"/>
    <property type="match status" value="1"/>
</dbReference>
<keyword evidence="10" id="KW-1185">Reference proteome</keyword>
<dbReference type="PIRSF" id="PIRSF002096">
    <property type="entry name" value="HnS"/>
    <property type="match status" value="1"/>
</dbReference>
<dbReference type="GO" id="GO:0009295">
    <property type="term" value="C:nucleoid"/>
    <property type="evidence" value="ECO:0007669"/>
    <property type="project" value="UniProtKB-SubCell"/>
</dbReference>
<dbReference type="InterPro" id="IPR054180">
    <property type="entry name" value="H-NS-like_N"/>
</dbReference>
<evidence type="ECO:0000256" key="2">
    <source>
        <dbReference type="ARBA" id="ARBA00010610"/>
    </source>
</evidence>
<comment type="subcellular location">
    <subcellularLocation>
        <location evidence="1">Cytoplasm</location>
        <location evidence="1">Nucleoid</location>
    </subcellularLocation>
</comment>
<comment type="similarity">
    <text evidence="2 5">Belongs to the histone-like protein H-NS family.</text>
</comment>
<dbReference type="InterPro" id="IPR027454">
    <property type="entry name" value="Histone_HNS_N"/>
</dbReference>
<dbReference type="AlphaFoldDB" id="A0A4R2TS06"/>
<evidence type="ECO:0000313" key="10">
    <source>
        <dbReference type="Proteomes" id="UP000295763"/>
    </source>
</evidence>
<dbReference type="PANTHER" id="PTHR38097">
    <property type="match status" value="1"/>
</dbReference>
<keyword evidence="4 5" id="KW-0238">DNA-binding</keyword>
<dbReference type="GO" id="GO:0003680">
    <property type="term" value="F:minor groove of adenine-thymine-rich DNA binding"/>
    <property type="evidence" value="ECO:0007669"/>
    <property type="project" value="TreeGrafter"/>
</dbReference>
<protein>
    <recommendedName>
        <fullName evidence="5">DNA-binding protein</fullName>
    </recommendedName>
</protein>
<evidence type="ECO:0000256" key="5">
    <source>
        <dbReference type="PIRNR" id="PIRNR002096"/>
    </source>
</evidence>
<dbReference type="OrthoDB" id="6088948at2"/>
<evidence type="ECO:0000256" key="4">
    <source>
        <dbReference type="ARBA" id="ARBA00023125"/>
    </source>
</evidence>
<dbReference type="FunFam" id="4.10.430.10:FF:000001">
    <property type="entry name" value="DNA-binding protein"/>
    <property type="match status" value="1"/>
</dbReference>
<feature type="domain" description="DNA-binding protein H-NS-like C-terminal" evidence="8">
    <location>
        <begin position="88"/>
        <end position="135"/>
    </location>
</feature>
<reference evidence="9 10" key="1">
    <citation type="submission" date="2019-03" db="EMBL/GenBank/DDBJ databases">
        <title>Genomic Encyclopedia of Type Strains, Phase IV (KMG-IV): sequencing the most valuable type-strain genomes for metagenomic binning, comparative biology and taxonomic classification.</title>
        <authorList>
            <person name="Goeker M."/>
        </authorList>
    </citation>
    <scope>NUCLEOTIDE SEQUENCE [LARGE SCALE GENOMIC DNA]</scope>
    <source>
        <strain evidence="9 10">DSM 28404</strain>
    </source>
</reference>
<evidence type="ECO:0000256" key="7">
    <source>
        <dbReference type="SAM" id="Coils"/>
    </source>
</evidence>
<organism evidence="9 10">
    <name type="scientific">Cricetibacter osteomyelitidis</name>
    <dbReference type="NCBI Taxonomy" id="1521931"/>
    <lineage>
        <taxon>Bacteria</taxon>
        <taxon>Pseudomonadati</taxon>
        <taxon>Pseudomonadota</taxon>
        <taxon>Gammaproteobacteria</taxon>
        <taxon>Pasteurellales</taxon>
        <taxon>Pasteurellaceae</taxon>
        <taxon>Cricetibacter</taxon>
    </lineage>
</organism>